<dbReference type="RefSeq" id="XP_066918005.1">
    <property type="nucleotide sequence ID" value="XM_067061904.1"/>
</dbReference>
<dbReference type="EnsemblMetazoa" id="CLYHEMT011505.1">
    <property type="protein sequence ID" value="CLYHEMP011505.1"/>
    <property type="gene ID" value="CLYHEMG011505"/>
</dbReference>
<keyword evidence="3" id="KW-1185">Reference proteome</keyword>
<protein>
    <submittedName>
        <fullName evidence="2">Uncharacterized protein</fullName>
    </submittedName>
</protein>
<organism evidence="2 3">
    <name type="scientific">Clytia hemisphaerica</name>
    <dbReference type="NCBI Taxonomy" id="252671"/>
    <lineage>
        <taxon>Eukaryota</taxon>
        <taxon>Metazoa</taxon>
        <taxon>Cnidaria</taxon>
        <taxon>Hydrozoa</taxon>
        <taxon>Hydroidolina</taxon>
        <taxon>Leptothecata</taxon>
        <taxon>Obeliida</taxon>
        <taxon>Clytiidae</taxon>
        <taxon>Clytia</taxon>
    </lineage>
</organism>
<dbReference type="AlphaFoldDB" id="A0A7M5V8I6"/>
<name>A0A7M5V8I6_9CNID</name>
<reference evidence="2" key="1">
    <citation type="submission" date="2021-01" db="UniProtKB">
        <authorList>
            <consortium name="EnsemblMetazoa"/>
        </authorList>
    </citation>
    <scope>IDENTIFICATION</scope>
</reference>
<evidence type="ECO:0000313" key="3">
    <source>
        <dbReference type="Proteomes" id="UP000594262"/>
    </source>
</evidence>
<evidence type="ECO:0000313" key="2">
    <source>
        <dbReference type="EnsemblMetazoa" id="CLYHEMP011505.1"/>
    </source>
</evidence>
<feature type="region of interest" description="Disordered" evidence="1">
    <location>
        <begin position="256"/>
        <end position="279"/>
    </location>
</feature>
<sequence>MACIVENDLKKEPIFIGLCDNILSSVSVHFDSINGVLNLNDMLMKYGIPTSVQLQLSLKCSLLQRTFMYHRSLIEELVRLTKLYSTSWEEKNHCLKELHRQYNTKQRKLDIALKKIEMLSGRSKALERMRINHNWEKMFLKVSQNQCGGLGWRQAINDYKECLSKGEGVSHFFNNLEVSKDESPEKYVVDVEKINNEIDETYFDDDSNLDYHSMGENESFIDNFSSESEEELKFSGKQNSSFDLTHHSSVHQWISDSTQDHSAGTSIPQKQPKPETKECGLQTEKKELSDHSTMTRTITYKNIFNIVIEAPTNLLELYPGMACTVAFNSMLEKVPLLAETKKACFQYGKQLTFDKDFVLHCKELEGTLKLGFHADEKKPMVAFLSTSLSDLKISVNSDEMSLIHENEIEVLSCIDKGNFRFNKPCGSVKIFCNVSQTVIPFQQDKSIETISLKDFVENIINTQRRAQLERCRSACVETDEKPVYTEVHLESVRGELTQQLQDLKTNYEEQINTVLLSHSDALETKDFASMATSPIMMGPYDDLNFEEPSFIVDQNLISANQIPRSSGKKSKFSQRWDKNLPPNFLKRVGQYQEASLQYHQELKTKTHEQVEKEYKKKLGAEKKLSRIHTQPDLISVDSVYAKDLYLPAVFMPFKTKRGQPVSGRSFLSHPIQKLQLPLLDEDLIDREQQPKDVNVSQ</sequence>
<feature type="compositionally biased region" description="Polar residues" evidence="1">
    <location>
        <begin position="256"/>
        <end position="269"/>
    </location>
</feature>
<proteinExistence type="predicted"/>
<evidence type="ECO:0000256" key="1">
    <source>
        <dbReference type="SAM" id="MobiDB-lite"/>
    </source>
</evidence>
<dbReference type="Proteomes" id="UP000594262">
    <property type="component" value="Unplaced"/>
</dbReference>
<accession>A0A7M5V8I6</accession>
<dbReference type="OrthoDB" id="2157345at2759"/>
<dbReference type="GeneID" id="136805317"/>